<gene>
    <name evidence="1" type="ORF">CGI_10025503</name>
</gene>
<dbReference type="EMBL" id="JH818671">
    <property type="protein sequence ID" value="EKC29494.1"/>
    <property type="molecule type" value="Genomic_DNA"/>
</dbReference>
<dbReference type="HOGENOM" id="CLU_2924839_0_0_1"/>
<dbReference type="InParanoid" id="K1QEI6"/>
<organism evidence="1">
    <name type="scientific">Magallana gigas</name>
    <name type="common">Pacific oyster</name>
    <name type="synonym">Crassostrea gigas</name>
    <dbReference type="NCBI Taxonomy" id="29159"/>
    <lineage>
        <taxon>Eukaryota</taxon>
        <taxon>Metazoa</taxon>
        <taxon>Spiralia</taxon>
        <taxon>Lophotrochozoa</taxon>
        <taxon>Mollusca</taxon>
        <taxon>Bivalvia</taxon>
        <taxon>Autobranchia</taxon>
        <taxon>Pteriomorphia</taxon>
        <taxon>Ostreida</taxon>
        <taxon>Ostreoidea</taxon>
        <taxon>Ostreidae</taxon>
        <taxon>Magallana</taxon>
    </lineage>
</organism>
<reference evidence="1" key="1">
    <citation type="journal article" date="2012" name="Nature">
        <title>The oyster genome reveals stress adaptation and complexity of shell formation.</title>
        <authorList>
            <person name="Zhang G."/>
            <person name="Fang X."/>
            <person name="Guo X."/>
            <person name="Li L."/>
            <person name="Luo R."/>
            <person name="Xu F."/>
            <person name="Yang P."/>
            <person name="Zhang L."/>
            <person name="Wang X."/>
            <person name="Qi H."/>
            <person name="Xiong Z."/>
            <person name="Que H."/>
            <person name="Xie Y."/>
            <person name="Holland P.W."/>
            <person name="Paps J."/>
            <person name="Zhu Y."/>
            <person name="Wu F."/>
            <person name="Chen Y."/>
            <person name="Wang J."/>
            <person name="Peng C."/>
            <person name="Meng J."/>
            <person name="Yang L."/>
            <person name="Liu J."/>
            <person name="Wen B."/>
            <person name="Zhang N."/>
            <person name="Huang Z."/>
            <person name="Zhu Q."/>
            <person name="Feng Y."/>
            <person name="Mount A."/>
            <person name="Hedgecock D."/>
            <person name="Xu Z."/>
            <person name="Liu Y."/>
            <person name="Domazet-Loso T."/>
            <person name="Du Y."/>
            <person name="Sun X."/>
            <person name="Zhang S."/>
            <person name="Liu B."/>
            <person name="Cheng P."/>
            <person name="Jiang X."/>
            <person name="Li J."/>
            <person name="Fan D."/>
            <person name="Wang W."/>
            <person name="Fu W."/>
            <person name="Wang T."/>
            <person name="Wang B."/>
            <person name="Zhang J."/>
            <person name="Peng Z."/>
            <person name="Li Y."/>
            <person name="Li N."/>
            <person name="Wang J."/>
            <person name="Chen M."/>
            <person name="He Y."/>
            <person name="Tan F."/>
            <person name="Song X."/>
            <person name="Zheng Q."/>
            <person name="Huang R."/>
            <person name="Yang H."/>
            <person name="Du X."/>
            <person name="Chen L."/>
            <person name="Yang M."/>
            <person name="Gaffney P.M."/>
            <person name="Wang S."/>
            <person name="Luo L."/>
            <person name="She Z."/>
            <person name="Ming Y."/>
            <person name="Huang W."/>
            <person name="Zhang S."/>
            <person name="Huang B."/>
            <person name="Zhang Y."/>
            <person name="Qu T."/>
            <person name="Ni P."/>
            <person name="Miao G."/>
            <person name="Wang J."/>
            <person name="Wang Q."/>
            <person name="Steinberg C.E."/>
            <person name="Wang H."/>
            <person name="Li N."/>
            <person name="Qian L."/>
            <person name="Zhang G."/>
            <person name="Li Y."/>
            <person name="Yang H."/>
            <person name="Liu X."/>
            <person name="Wang J."/>
            <person name="Yin Y."/>
            <person name="Wang J."/>
        </authorList>
    </citation>
    <scope>NUCLEOTIDE SEQUENCE [LARGE SCALE GENOMIC DNA]</scope>
    <source>
        <strain evidence="1">05x7-T-G4-1.051#20</strain>
    </source>
</reference>
<sequence length="61" mass="6921">MAVREVLPEEYDELDQRLEKELPLSICLTLFLGVDFKSTLSLLCSYSGKPKVKQCLDLSTN</sequence>
<name>K1QEI6_MAGGI</name>
<proteinExistence type="predicted"/>
<accession>K1QEI6</accession>
<dbReference type="AlphaFoldDB" id="K1QEI6"/>
<protein>
    <submittedName>
        <fullName evidence="1">Uncharacterized protein</fullName>
    </submittedName>
</protein>
<evidence type="ECO:0000313" key="1">
    <source>
        <dbReference type="EMBL" id="EKC29494.1"/>
    </source>
</evidence>